<reference evidence="1" key="1">
    <citation type="submission" date="2014-09" db="EMBL/GenBank/DDBJ databases">
        <authorList>
            <person name="Magalhaes I.L.F."/>
            <person name="Oliveira U."/>
            <person name="Santos F.R."/>
            <person name="Vidigal T.H.D.A."/>
            <person name="Brescovit A.D."/>
            <person name="Santos A.J."/>
        </authorList>
    </citation>
    <scope>NUCLEOTIDE SEQUENCE</scope>
    <source>
        <tissue evidence="1">Shoot tissue taken approximately 20 cm above the soil surface</tissue>
    </source>
</reference>
<organism evidence="1">
    <name type="scientific">Arundo donax</name>
    <name type="common">Giant reed</name>
    <name type="synonym">Donax arundinaceus</name>
    <dbReference type="NCBI Taxonomy" id="35708"/>
    <lineage>
        <taxon>Eukaryota</taxon>
        <taxon>Viridiplantae</taxon>
        <taxon>Streptophyta</taxon>
        <taxon>Embryophyta</taxon>
        <taxon>Tracheophyta</taxon>
        <taxon>Spermatophyta</taxon>
        <taxon>Magnoliopsida</taxon>
        <taxon>Liliopsida</taxon>
        <taxon>Poales</taxon>
        <taxon>Poaceae</taxon>
        <taxon>PACMAD clade</taxon>
        <taxon>Arundinoideae</taxon>
        <taxon>Arundineae</taxon>
        <taxon>Arundo</taxon>
    </lineage>
</organism>
<dbReference type="AlphaFoldDB" id="A0A0A9HS84"/>
<name>A0A0A9HS84_ARUDO</name>
<dbReference type="EMBL" id="GBRH01158319">
    <property type="protein sequence ID" value="JAE39577.1"/>
    <property type="molecule type" value="Transcribed_RNA"/>
</dbReference>
<protein>
    <submittedName>
        <fullName evidence="1">Uncharacterized protein</fullName>
    </submittedName>
</protein>
<proteinExistence type="predicted"/>
<evidence type="ECO:0000313" key="1">
    <source>
        <dbReference type="EMBL" id="JAE39577.1"/>
    </source>
</evidence>
<sequence>MDQFSISKFTKLYNYAPQIQVFPKRSESEKQFANKFSKNNMALNISTFVRAAYMNA</sequence>
<reference evidence="1" key="2">
    <citation type="journal article" date="2015" name="Data Brief">
        <title>Shoot transcriptome of the giant reed, Arundo donax.</title>
        <authorList>
            <person name="Barrero R.A."/>
            <person name="Guerrero F.D."/>
            <person name="Moolhuijzen P."/>
            <person name="Goolsby J.A."/>
            <person name="Tidwell J."/>
            <person name="Bellgard S.E."/>
            <person name="Bellgard M.I."/>
        </authorList>
    </citation>
    <scope>NUCLEOTIDE SEQUENCE</scope>
    <source>
        <tissue evidence="1">Shoot tissue taken approximately 20 cm above the soil surface</tissue>
    </source>
</reference>
<accession>A0A0A9HS84</accession>